<keyword evidence="11" id="KW-0206">Cytoskeleton</keyword>
<dbReference type="InterPro" id="IPR024743">
    <property type="entry name" value="Dynein_HC_stalk"/>
</dbReference>
<dbReference type="Pfam" id="PF03028">
    <property type="entry name" value="Dynein_heavy"/>
    <property type="match status" value="1"/>
</dbReference>
<dbReference type="InterPro" id="IPR041228">
    <property type="entry name" value="Dynein_C"/>
</dbReference>
<protein>
    <recommendedName>
        <fullName evidence="3">Dynein heavy chain, cytoplasmic</fullName>
    </recommendedName>
</protein>
<feature type="domain" description="Dynein heavy chain C-terminal" evidence="17">
    <location>
        <begin position="1185"/>
        <end position="1432"/>
    </location>
</feature>
<accession>A0AAF0DSZ7</accession>
<sequence>MIDAHPTGDWSAEACRTVARELTRTQDLGIHRDAVSHVAVDMHFATYAAGSTSPGFPASPQHLVAQLHSFGAILSTQKEVLEDQQRFRIVGLDRLSETVAQVEAMQSSLAAQRAKLAQMNDEANVRLQSMVHNQQMAESRREAFLALQASLQEQEAAVAAQRESVLHQLAEAEPALLDAQAAVSNIKKQQLTELRSLSNPPAPVKSTMESVCILLGHEQLEGWKSVQAILRRDDFIASVVHLDTEHSVHKAVRERLKREYLSREEYSYDIINHASKACGPLARWVMAQVHYADILESVAPLRAEMRSVEEHAEQTRAEAAHAAESVQALEASIADYKAQYAALISDIQATKAEMERIEQRVERSVRLLAGLEAERARWECGRADFDEQVQTLVGDALLSAALVAYAGYFEQGVRDALWAQWEEMLRDAHIPFRTALSVRDWLVPADTRARWHTDGLPSDALAVDNAVIMEHCTRYPLLIDPTGEAVQYVQRRYAPQKLAVASCQDTSFVKVLESALRFGTPLLLQDAEHIDPVLLPVLKQEKRRTGGRVLVRVAQQDVDCAPSFRLFLATRDPAPLLPEYMACRVQMVNFTTTRKSLQAQALHRVLRAERPDAEKQRAQVAAAQGEFQRRLQHLDHALLTALNEAQGHLLESDQVVATLEALKTEAEEVQVRAAEAATLAAHVRTVTDAYEPLAEAASAVYFALQDMGTLQPYYQWSLDVFWDVLDRVLRTPAHDGADRVAELTRALFREAYSATAPSVLQRDRLVLAAVLAQIADEDNTELRALLAPRLPEVPYVRRVELDRRQRAEAWAAYAARPAPETAPSPLEDDEAGAAADAACLVRRAIAVRIVRADHTAPSIARALEAVLGVPLYELPGIEALIEATPAHVPVVLCSPPGHDASGQVMHVARMRGIACPDVALGAPEALAAAERALTLAARAGHWVLVQNAHLALTWLAGLVPRVAALHAHAATRVLVTCELSTRLPRVALRGAHVVMHEPPAGFKAALLACLRLAEARAAMVGPQERVRLYCLAAYVHAVVVERVQYVPIGWTQAYEFHEVDFLASLDLIDTWTRHAAGHKAHLAPTDVPWDALRTMLKQAVYGAKLDRAPDRSMLDALIDRVFVPASFDAAFVLAPDPTVPLVLPEGTRHEQFVAWAHALPSPQPLQWLLLASHAERSVAASHALDTLHRLAALQQRAHTDAQNAHTDDTRHAAELASGWLAALPERVERGTPSDPAFAFFWRREQDAAQVLLERVRTQLGAVVDAADTRGRHTNESMALASAIARDEIPDAWRVFPATPDQGLADWITDLGARLTQCSTPPERVALHRLFNVRAFLMAARQAAAHATHTHLEQVVPAVVSGVKTSAPGVYLVEDLWLDGAVITDEGVDLNDGAATRVPQCALRWARPVDAEASAPLVPVYLDARRTELLLHTPLPAARTFDASLARMRAVALRAA</sequence>
<gene>
    <name evidence="18" type="ORF">MBRA1_000814</name>
</gene>
<evidence type="ECO:0000256" key="1">
    <source>
        <dbReference type="ARBA" id="ARBA00004245"/>
    </source>
</evidence>
<evidence type="ECO:0000259" key="13">
    <source>
        <dbReference type="Pfam" id="PF03028"/>
    </source>
</evidence>
<dbReference type="Gene3D" id="3.40.50.300">
    <property type="entry name" value="P-loop containing nucleotide triphosphate hydrolases"/>
    <property type="match status" value="2"/>
</dbReference>
<dbReference type="Pfam" id="PF18199">
    <property type="entry name" value="Dynein_C"/>
    <property type="match status" value="1"/>
</dbReference>
<dbReference type="InterPro" id="IPR042219">
    <property type="entry name" value="AAA_lid_11_sf"/>
</dbReference>
<dbReference type="PANTHER" id="PTHR45703">
    <property type="entry name" value="DYNEIN HEAVY CHAIN"/>
    <property type="match status" value="1"/>
</dbReference>
<dbReference type="Proteomes" id="UP001216638">
    <property type="component" value="Chromosome 1"/>
</dbReference>
<feature type="domain" description="Dynein heavy chain ATP-binding dynein motor region" evidence="15">
    <location>
        <begin position="450"/>
        <end position="669"/>
    </location>
</feature>
<name>A0AAF0DSZ7_9BASI</name>
<dbReference type="GO" id="GO:0051959">
    <property type="term" value="F:dynein light intermediate chain binding"/>
    <property type="evidence" value="ECO:0007669"/>
    <property type="project" value="InterPro"/>
</dbReference>
<dbReference type="GO" id="GO:0030286">
    <property type="term" value="C:dynein complex"/>
    <property type="evidence" value="ECO:0007669"/>
    <property type="project" value="UniProtKB-KW"/>
</dbReference>
<dbReference type="InterPro" id="IPR035706">
    <property type="entry name" value="AAA_9"/>
</dbReference>
<evidence type="ECO:0000259" key="14">
    <source>
        <dbReference type="Pfam" id="PF12777"/>
    </source>
</evidence>
<dbReference type="FunFam" id="1.20.920.20:FF:000002">
    <property type="entry name" value="Cytoplasmic dynein 1 heavy chain"/>
    <property type="match status" value="1"/>
</dbReference>
<dbReference type="InterPro" id="IPR043160">
    <property type="entry name" value="Dynein_C_barrel"/>
</dbReference>
<dbReference type="Pfam" id="PF12777">
    <property type="entry name" value="MT"/>
    <property type="match status" value="1"/>
</dbReference>
<dbReference type="GO" id="GO:0045505">
    <property type="term" value="F:dynein intermediate chain binding"/>
    <property type="evidence" value="ECO:0007669"/>
    <property type="project" value="InterPro"/>
</dbReference>
<evidence type="ECO:0000256" key="10">
    <source>
        <dbReference type="ARBA" id="ARBA00023175"/>
    </source>
</evidence>
<dbReference type="InterPro" id="IPR027417">
    <property type="entry name" value="P-loop_NTPase"/>
</dbReference>
<dbReference type="PANTHER" id="PTHR45703:SF36">
    <property type="entry name" value="DYNEIN HEAVY CHAIN, CYTOPLASMIC"/>
    <property type="match status" value="1"/>
</dbReference>
<dbReference type="Gene3D" id="3.10.490.20">
    <property type="match status" value="1"/>
</dbReference>
<keyword evidence="8" id="KW-0243">Dynein</keyword>
<evidence type="ECO:0000256" key="8">
    <source>
        <dbReference type="ARBA" id="ARBA00023017"/>
    </source>
</evidence>
<feature type="domain" description="Dynein heavy chain region D6 P-loop" evidence="13">
    <location>
        <begin position="887"/>
        <end position="989"/>
    </location>
</feature>
<evidence type="ECO:0000256" key="6">
    <source>
        <dbReference type="ARBA" id="ARBA00022741"/>
    </source>
</evidence>
<feature type="domain" description="Dynein heavy chain coiled coil stalk" evidence="14">
    <location>
        <begin position="91"/>
        <end position="418"/>
    </location>
</feature>
<evidence type="ECO:0000256" key="9">
    <source>
        <dbReference type="ARBA" id="ARBA00023054"/>
    </source>
</evidence>
<comment type="subcellular location">
    <subcellularLocation>
        <location evidence="1">Cytoplasm</location>
        <location evidence="1">Cytoskeleton</location>
    </subcellularLocation>
</comment>
<dbReference type="Gene3D" id="1.10.8.720">
    <property type="entry name" value="Region D6 of dynein motor"/>
    <property type="match status" value="1"/>
</dbReference>
<feature type="coiled-coil region" evidence="12">
    <location>
        <begin position="312"/>
        <end position="374"/>
    </location>
</feature>
<keyword evidence="7" id="KW-0067">ATP-binding</keyword>
<evidence type="ECO:0000256" key="2">
    <source>
        <dbReference type="ARBA" id="ARBA00008887"/>
    </source>
</evidence>
<dbReference type="InterPro" id="IPR041658">
    <property type="entry name" value="AAA_lid_11"/>
</dbReference>
<evidence type="ECO:0000313" key="18">
    <source>
        <dbReference type="EMBL" id="WFC94181.1"/>
    </source>
</evidence>
<dbReference type="Pfam" id="PF12781">
    <property type="entry name" value="AAA_9"/>
    <property type="match status" value="1"/>
</dbReference>
<evidence type="ECO:0000313" key="19">
    <source>
        <dbReference type="Proteomes" id="UP001216638"/>
    </source>
</evidence>
<reference evidence="18" key="1">
    <citation type="submission" date="2023-03" db="EMBL/GenBank/DDBJ databases">
        <title>Mating type loci evolution in Malassezia.</title>
        <authorList>
            <person name="Coelho M.A."/>
        </authorList>
    </citation>
    <scope>NUCLEOTIDE SEQUENCE</scope>
    <source>
        <strain evidence="18">CBS 14135</strain>
    </source>
</reference>
<dbReference type="Gene3D" id="6.10.140.1060">
    <property type="match status" value="1"/>
</dbReference>
<feature type="domain" description="Dynein heavy chain AAA lid" evidence="16">
    <location>
        <begin position="1028"/>
        <end position="1170"/>
    </location>
</feature>
<evidence type="ECO:0000256" key="4">
    <source>
        <dbReference type="ARBA" id="ARBA00022490"/>
    </source>
</evidence>
<dbReference type="GO" id="GO:0008569">
    <property type="term" value="F:minus-end-directed microtubule motor activity"/>
    <property type="evidence" value="ECO:0007669"/>
    <property type="project" value="InterPro"/>
</dbReference>
<dbReference type="GO" id="GO:0007097">
    <property type="term" value="P:nuclear migration"/>
    <property type="evidence" value="ECO:0007669"/>
    <property type="project" value="UniProtKB-ARBA"/>
</dbReference>
<keyword evidence="9 12" id="KW-0175">Coiled coil</keyword>
<comment type="similarity">
    <text evidence="2">Belongs to the dynein heavy chain family.</text>
</comment>
<evidence type="ECO:0000256" key="3">
    <source>
        <dbReference type="ARBA" id="ARBA00022197"/>
    </source>
</evidence>
<keyword evidence="10" id="KW-0505">Motor protein</keyword>
<dbReference type="GO" id="GO:0005524">
    <property type="term" value="F:ATP binding"/>
    <property type="evidence" value="ECO:0007669"/>
    <property type="project" value="UniProtKB-KW"/>
</dbReference>
<evidence type="ECO:0000259" key="16">
    <source>
        <dbReference type="Pfam" id="PF18198"/>
    </source>
</evidence>
<dbReference type="Gene3D" id="1.20.1270.280">
    <property type="match status" value="1"/>
</dbReference>
<keyword evidence="5" id="KW-0493">Microtubule</keyword>
<dbReference type="InterPro" id="IPR004273">
    <property type="entry name" value="Dynein_heavy_D6_P-loop"/>
</dbReference>
<keyword evidence="6" id="KW-0547">Nucleotide-binding</keyword>
<keyword evidence="4" id="KW-0963">Cytoplasm</keyword>
<evidence type="ECO:0000256" key="12">
    <source>
        <dbReference type="SAM" id="Coils"/>
    </source>
</evidence>
<dbReference type="GO" id="GO:0005874">
    <property type="term" value="C:microtubule"/>
    <property type="evidence" value="ECO:0007669"/>
    <property type="project" value="UniProtKB-KW"/>
</dbReference>
<proteinExistence type="inferred from homology"/>
<dbReference type="Gene3D" id="1.10.8.1220">
    <property type="match status" value="1"/>
</dbReference>
<evidence type="ECO:0000256" key="5">
    <source>
        <dbReference type="ARBA" id="ARBA00022701"/>
    </source>
</evidence>
<dbReference type="InterPro" id="IPR026983">
    <property type="entry name" value="DHC"/>
</dbReference>
<dbReference type="FunFam" id="1.10.8.720:FF:000003">
    <property type="entry name" value="Cytoplasmic dynein heavy chain 2"/>
    <property type="match status" value="1"/>
</dbReference>
<evidence type="ECO:0000256" key="11">
    <source>
        <dbReference type="ARBA" id="ARBA00023212"/>
    </source>
</evidence>
<dbReference type="GO" id="GO:0072384">
    <property type="term" value="P:organelle transport along microtubule"/>
    <property type="evidence" value="ECO:0007669"/>
    <property type="project" value="UniProtKB-ARBA"/>
</dbReference>
<evidence type="ECO:0000259" key="17">
    <source>
        <dbReference type="Pfam" id="PF18199"/>
    </source>
</evidence>
<organism evidence="18 19">
    <name type="scientific">Malassezia brasiliensis</name>
    <dbReference type="NCBI Taxonomy" id="1821822"/>
    <lineage>
        <taxon>Eukaryota</taxon>
        <taxon>Fungi</taxon>
        <taxon>Dikarya</taxon>
        <taxon>Basidiomycota</taxon>
        <taxon>Ustilaginomycotina</taxon>
        <taxon>Malasseziomycetes</taxon>
        <taxon>Malasseziales</taxon>
        <taxon>Malasseziaceae</taxon>
        <taxon>Malassezia</taxon>
    </lineage>
</organism>
<keyword evidence="19" id="KW-1185">Reference proteome</keyword>
<evidence type="ECO:0000259" key="15">
    <source>
        <dbReference type="Pfam" id="PF12781"/>
    </source>
</evidence>
<dbReference type="Gene3D" id="1.20.920.20">
    <property type="match status" value="1"/>
</dbReference>
<evidence type="ECO:0000256" key="7">
    <source>
        <dbReference type="ARBA" id="ARBA00022840"/>
    </source>
</evidence>
<dbReference type="Pfam" id="PF18198">
    <property type="entry name" value="AAA_lid_11"/>
    <property type="match status" value="1"/>
</dbReference>
<dbReference type="EMBL" id="CP119951">
    <property type="protein sequence ID" value="WFC94181.1"/>
    <property type="molecule type" value="Genomic_DNA"/>
</dbReference>